<dbReference type="EMBL" id="CM055110">
    <property type="protein sequence ID" value="KAJ7520419.1"/>
    <property type="molecule type" value="Genomic_DNA"/>
</dbReference>
<keyword evidence="2" id="KW-1185">Reference proteome</keyword>
<proteinExistence type="predicted"/>
<evidence type="ECO:0000313" key="1">
    <source>
        <dbReference type="EMBL" id="KAJ7520419.1"/>
    </source>
</evidence>
<accession>A0ACC2ATP8</accession>
<protein>
    <submittedName>
        <fullName evidence="1">Uncharacterized protein</fullName>
    </submittedName>
</protein>
<sequence>MEMFVKKCSCLSIISLITTLPALSCICIWALIVILAGYTETGYSIQPDSNGRCFGFLVAFGDSLTDTGNAQRIFPLQQRRAGMHPYGQTFFRRPCDRFSDGRLLIDFIAQALQLPFLDPYVKGAGSSFLHGVNLATSGATVTNVTFLVPYTLKVQLYWLKKVKANIVQSLQSPVVLQSLPTLDSFNKALYVVWIGGNDYNAQFFIHGMKIDELMKSVRRVINTMSSDLEVLYQEGARAILVVNLPPVGCTPQLLTFVRGHSDEYDSVGCYKPFNKVLQAHNALLRELLRNLTQLHPDAAFIYADYYSIAYHILQHPSNYGMFDVLNSCCGAGGSYNFNITTQCGMSIELNASLPIPVACLNPAIFSNWDGIHPTEALTQIVAAAFLAGQYLEPANAFSNCTFDMTGFL</sequence>
<name>A0ACC2ATP8_DIPCM</name>
<organism evidence="1 2">
    <name type="scientific">Diphasiastrum complanatum</name>
    <name type="common">Issler's clubmoss</name>
    <name type="synonym">Lycopodium complanatum</name>
    <dbReference type="NCBI Taxonomy" id="34168"/>
    <lineage>
        <taxon>Eukaryota</taxon>
        <taxon>Viridiplantae</taxon>
        <taxon>Streptophyta</taxon>
        <taxon>Embryophyta</taxon>
        <taxon>Tracheophyta</taxon>
        <taxon>Lycopodiopsida</taxon>
        <taxon>Lycopodiales</taxon>
        <taxon>Lycopodiaceae</taxon>
        <taxon>Lycopodioideae</taxon>
        <taxon>Diphasiastrum</taxon>
    </lineage>
</organism>
<evidence type="ECO:0000313" key="2">
    <source>
        <dbReference type="Proteomes" id="UP001162992"/>
    </source>
</evidence>
<reference evidence="2" key="1">
    <citation type="journal article" date="2024" name="Proc. Natl. Acad. Sci. U.S.A.">
        <title>Extraordinary preservation of gene collinearity over three hundred million years revealed in homosporous lycophytes.</title>
        <authorList>
            <person name="Li C."/>
            <person name="Wickell D."/>
            <person name="Kuo L.Y."/>
            <person name="Chen X."/>
            <person name="Nie B."/>
            <person name="Liao X."/>
            <person name="Peng D."/>
            <person name="Ji J."/>
            <person name="Jenkins J."/>
            <person name="Williams M."/>
            <person name="Shu S."/>
            <person name="Plott C."/>
            <person name="Barry K."/>
            <person name="Rajasekar S."/>
            <person name="Grimwood J."/>
            <person name="Han X."/>
            <person name="Sun S."/>
            <person name="Hou Z."/>
            <person name="He W."/>
            <person name="Dai G."/>
            <person name="Sun C."/>
            <person name="Schmutz J."/>
            <person name="Leebens-Mack J.H."/>
            <person name="Li F.W."/>
            <person name="Wang L."/>
        </authorList>
    </citation>
    <scope>NUCLEOTIDE SEQUENCE [LARGE SCALE GENOMIC DNA]</scope>
    <source>
        <strain evidence="2">cv. PW_Plant_1</strain>
    </source>
</reference>
<gene>
    <name evidence="1" type="ORF">O6H91_19G005400</name>
</gene>
<comment type="caution">
    <text evidence="1">The sequence shown here is derived from an EMBL/GenBank/DDBJ whole genome shotgun (WGS) entry which is preliminary data.</text>
</comment>
<dbReference type="Proteomes" id="UP001162992">
    <property type="component" value="Chromosome 19"/>
</dbReference>